<comment type="similarity">
    <text evidence="3">Belongs to the complex I NDUFA2 subunit family.</text>
</comment>
<keyword evidence="11" id="KW-0830">Ubiquinone</keyword>
<dbReference type="AlphaFoldDB" id="A0A1Y2I0B6"/>
<gene>
    <name evidence="11" type="ORF">BCR44DRAFT_127798</name>
</gene>
<feature type="domain" description="Ribosomal protein/NADH dehydrogenase" evidence="10">
    <location>
        <begin position="22"/>
        <end position="94"/>
    </location>
</feature>
<sequence>MSASLRAPFSAAIKELRIQLCQSSQGSAGVRSFLSKSYPDIKKANPTLPILIREARGTEARAFARYDMGVERKISLEGLDEARIADKLADFNSGVNKA</sequence>
<dbReference type="InterPro" id="IPR016464">
    <property type="entry name" value="NADH_Ub_cplx-1_asu_su-2"/>
</dbReference>
<comment type="caution">
    <text evidence="11">The sequence shown here is derived from an EMBL/GenBank/DDBJ whole genome shotgun (WGS) entry which is preliminary data.</text>
</comment>
<protein>
    <submittedName>
        <fullName evidence="11">Putative nadh-ubiquinone oxidoreductase 10.5 kDa subunit</fullName>
    </submittedName>
</protein>
<dbReference type="EMBL" id="MCFL01000005">
    <property type="protein sequence ID" value="ORZ39664.1"/>
    <property type="molecule type" value="Genomic_DNA"/>
</dbReference>
<dbReference type="Proteomes" id="UP000193411">
    <property type="component" value="Unassembled WGS sequence"/>
</dbReference>
<reference evidence="11 12" key="1">
    <citation type="submission" date="2016-07" db="EMBL/GenBank/DDBJ databases">
        <title>Pervasive Adenine N6-methylation of Active Genes in Fungi.</title>
        <authorList>
            <consortium name="DOE Joint Genome Institute"/>
            <person name="Mondo S.J."/>
            <person name="Dannebaum R.O."/>
            <person name="Kuo R.C."/>
            <person name="Labutti K."/>
            <person name="Haridas S."/>
            <person name="Kuo A."/>
            <person name="Salamov A."/>
            <person name="Ahrendt S.R."/>
            <person name="Lipzen A."/>
            <person name="Sullivan W."/>
            <person name="Andreopoulos W.B."/>
            <person name="Clum A."/>
            <person name="Lindquist E."/>
            <person name="Daum C."/>
            <person name="Ramamoorthy G.K."/>
            <person name="Gryganskyi A."/>
            <person name="Culley D."/>
            <person name="Magnuson J.K."/>
            <person name="James T.Y."/>
            <person name="O'Malley M.A."/>
            <person name="Stajich J.E."/>
            <person name="Spatafora J.W."/>
            <person name="Visel A."/>
            <person name="Grigoriev I.V."/>
        </authorList>
    </citation>
    <scope>NUCLEOTIDE SEQUENCE [LARGE SCALE GENOMIC DNA]</scope>
    <source>
        <strain evidence="11 12">PL171</strain>
    </source>
</reference>
<organism evidence="11 12">
    <name type="scientific">Catenaria anguillulae PL171</name>
    <dbReference type="NCBI Taxonomy" id="765915"/>
    <lineage>
        <taxon>Eukaryota</taxon>
        <taxon>Fungi</taxon>
        <taxon>Fungi incertae sedis</taxon>
        <taxon>Blastocladiomycota</taxon>
        <taxon>Blastocladiomycetes</taxon>
        <taxon>Blastocladiales</taxon>
        <taxon>Catenariaceae</taxon>
        <taxon>Catenaria</taxon>
    </lineage>
</organism>
<dbReference type="SMART" id="SM00916">
    <property type="entry name" value="L51_S25_CI-B8"/>
    <property type="match status" value="1"/>
</dbReference>
<keyword evidence="6" id="KW-0999">Mitochondrion inner membrane</keyword>
<dbReference type="OrthoDB" id="10250268at2759"/>
<dbReference type="SUPFAM" id="SSF52833">
    <property type="entry name" value="Thioredoxin-like"/>
    <property type="match status" value="1"/>
</dbReference>
<dbReference type="PIRSF" id="PIRSF005822">
    <property type="entry name" value="NDUA2"/>
    <property type="match status" value="1"/>
</dbReference>
<evidence type="ECO:0000256" key="3">
    <source>
        <dbReference type="ARBA" id="ARBA00008939"/>
    </source>
</evidence>
<comment type="function">
    <text evidence="1">Accessory subunit of the mitochondrial membrane respiratory chain NADH dehydrogenase (Complex I), that is believed not to be involved in catalysis. Complex I functions in the transfer of electrons from NADH to the respiratory chain. The immediate electron acceptor for the enzyme is believed to be ubiquinone.</text>
</comment>
<dbReference type="Pfam" id="PF05047">
    <property type="entry name" value="L51_S25_CI-B8"/>
    <property type="match status" value="1"/>
</dbReference>
<keyword evidence="8" id="KW-0496">Mitochondrion</keyword>
<dbReference type="InterPro" id="IPR036249">
    <property type="entry name" value="Thioredoxin-like_sf"/>
</dbReference>
<proteinExistence type="inferred from homology"/>
<dbReference type="PANTHER" id="PTHR12878">
    <property type="entry name" value="NADH-UBIQUINONE OXIDOREDUCTASE B8 SUBUNIT"/>
    <property type="match status" value="1"/>
</dbReference>
<keyword evidence="4" id="KW-0813">Transport</keyword>
<evidence type="ECO:0000256" key="4">
    <source>
        <dbReference type="ARBA" id="ARBA00022448"/>
    </source>
</evidence>
<evidence type="ECO:0000256" key="1">
    <source>
        <dbReference type="ARBA" id="ARBA00003195"/>
    </source>
</evidence>
<keyword evidence="7" id="KW-0249">Electron transport</keyword>
<evidence type="ECO:0000259" key="10">
    <source>
        <dbReference type="SMART" id="SM00916"/>
    </source>
</evidence>
<evidence type="ECO:0000256" key="5">
    <source>
        <dbReference type="ARBA" id="ARBA00022660"/>
    </source>
</evidence>
<dbReference type="InterPro" id="IPR007741">
    <property type="entry name" value="Ribosomal_mL43/mS25/NADH_DH"/>
</dbReference>
<evidence type="ECO:0000256" key="6">
    <source>
        <dbReference type="ARBA" id="ARBA00022792"/>
    </source>
</evidence>
<evidence type="ECO:0000313" key="11">
    <source>
        <dbReference type="EMBL" id="ORZ39664.1"/>
    </source>
</evidence>
<accession>A0A1Y2I0B6</accession>
<evidence type="ECO:0000256" key="7">
    <source>
        <dbReference type="ARBA" id="ARBA00022982"/>
    </source>
</evidence>
<keyword evidence="5" id="KW-0679">Respiratory chain</keyword>
<dbReference type="Gene3D" id="3.40.30.10">
    <property type="entry name" value="Glutaredoxin"/>
    <property type="match status" value="1"/>
</dbReference>
<dbReference type="PANTHER" id="PTHR12878:SF0">
    <property type="entry name" value="NADH DEHYDROGENASE [UBIQUINONE] 1 ALPHA SUBCOMPLEX SUBUNIT 2"/>
    <property type="match status" value="1"/>
</dbReference>
<evidence type="ECO:0000313" key="12">
    <source>
        <dbReference type="Proteomes" id="UP000193411"/>
    </source>
</evidence>
<dbReference type="STRING" id="765915.A0A1Y2I0B6"/>
<evidence type="ECO:0000256" key="2">
    <source>
        <dbReference type="ARBA" id="ARBA00004443"/>
    </source>
</evidence>
<comment type="subcellular location">
    <subcellularLocation>
        <location evidence="2">Mitochondrion inner membrane</location>
        <topology evidence="2">Peripheral membrane protein</topology>
        <orientation evidence="2">Matrix side</orientation>
    </subcellularLocation>
</comment>
<dbReference type="GO" id="GO:0005743">
    <property type="term" value="C:mitochondrial inner membrane"/>
    <property type="evidence" value="ECO:0007669"/>
    <property type="project" value="UniProtKB-SubCell"/>
</dbReference>
<keyword evidence="9" id="KW-0472">Membrane</keyword>
<evidence type="ECO:0000256" key="8">
    <source>
        <dbReference type="ARBA" id="ARBA00023128"/>
    </source>
</evidence>
<name>A0A1Y2I0B6_9FUNG</name>
<keyword evidence="12" id="KW-1185">Reference proteome</keyword>
<evidence type="ECO:0000256" key="9">
    <source>
        <dbReference type="ARBA" id="ARBA00023136"/>
    </source>
</evidence>